<comment type="similarity">
    <text evidence="4 14 17">Belongs to the phosphoglycerate kinase family.</text>
</comment>
<dbReference type="InterPro" id="IPR015911">
    <property type="entry name" value="Phosphoglycerate_kinase_CS"/>
</dbReference>
<keyword evidence="13 14" id="KW-0324">Glycolysis</keyword>
<keyword evidence="11 14" id="KW-0418">Kinase</keyword>
<feature type="binding site" evidence="15">
    <location>
        <position position="37"/>
    </location>
    <ligand>
        <name>(2R)-3-phosphoglycerate</name>
        <dbReference type="ChEBI" id="CHEBI:58272"/>
    </ligand>
</feature>
<sequence length="394" mass="41229">MSSVITMSDLDLKGLRVLIREDLNVPIKDGKVTSDARLRAAIPTIEAAIEAGAKVMVMSHLGRPEEGVFDEEFSLQPVVDYLNDTLSVPVRLAPDYLDGVDVNSREVVVFENIRFNKGEKKNDDDLAQQLAALCDVFVMDAFGTAHRAQASTHGVAKYADVACAGPLLAAELDALGKALANPARPLVAIVGGSKVSTKLTVLESLSNVVDQLIVGGGIANTFIAAAGHNVGKSLYEEDLLEEAKRLVAAAKAKGGDIPLPSDVVTGKEFSAQAQAETKSVATIADDDMVFDIGPDTAAAFAKVLEQAGTIVWNGPVGVFEFDQFGEGTKTLAHAIANSSAFSIAGGGDTLAAIDKYGIADKISYISTGGGAFLEFLEGKKLPAVAILEERALNG</sequence>
<comment type="catalytic activity">
    <reaction evidence="1 14 17">
        <text>(2R)-3-phosphoglycerate + ATP = (2R)-3-phospho-glyceroyl phosphate + ADP</text>
        <dbReference type="Rhea" id="RHEA:14801"/>
        <dbReference type="ChEBI" id="CHEBI:30616"/>
        <dbReference type="ChEBI" id="CHEBI:57604"/>
        <dbReference type="ChEBI" id="CHEBI:58272"/>
        <dbReference type="ChEBI" id="CHEBI:456216"/>
        <dbReference type="EC" id="2.7.2.3"/>
    </reaction>
</comment>
<feature type="binding site" evidence="14">
    <location>
        <position position="147"/>
    </location>
    <ligand>
        <name>substrate</name>
    </ligand>
</feature>
<proteinExistence type="inferred from homology"/>
<evidence type="ECO:0000313" key="18">
    <source>
        <dbReference type="EMBL" id="RWU09043.1"/>
    </source>
</evidence>
<dbReference type="PROSITE" id="PS00111">
    <property type="entry name" value="PGLYCERATE_KINASE"/>
    <property type="match status" value="1"/>
</dbReference>
<dbReference type="Proteomes" id="UP000288789">
    <property type="component" value="Unassembled WGS sequence"/>
</dbReference>
<name>A0A443YYC1_9GAMM</name>
<evidence type="ECO:0000256" key="10">
    <source>
        <dbReference type="ARBA" id="ARBA00022741"/>
    </source>
</evidence>
<feature type="binding site" evidence="14 16">
    <location>
        <position position="320"/>
    </location>
    <ligand>
        <name>ATP</name>
        <dbReference type="ChEBI" id="CHEBI:30616"/>
    </ligand>
</feature>
<dbReference type="Pfam" id="PF00162">
    <property type="entry name" value="PGK"/>
    <property type="match status" value="1"/>
</dbReference>
<comment type="caution">
    <text evidence="14">Lacks conserved residue(s) required for the propagation of feature annotation.</text>
</comment>
<evidence type="ECO:0000256" key="4">
    <source>
        <dbReference type="ARBA" id="ARBA00008982"/>
    </source>
</evidence>
<dbReference type="SUPFAM" id="SSF53748">
    <property type="entry name" value="Phosphoglycerate kinase"/>
    <property type="match status" value="1"/>
</dbReference>
<comment type="subcellular location">
    <subcellularLocation>
        <location evidence="2 14">Cytoplasm</location>
    </subcellularLocation>
</comment>
<keyword evidence="19" id="KW-1185">Reference proteome</keyword>
<dbReference type="FunFam" id="3.40.50.1260:FF:000002">
    <property type="entry name" value="Phosphoglycerate kinase"/>
    <property type="match status" value="1"/>
</dbReference>
<protein>
    <recommendedName>
        <fullName evidence="7 14">Phosphoglycerate kinase</fullName>
        <ecNumber evidence="6 14">2.7.2.3</ecNumber>
    </recommendedName>
</protein>
<dbReference type="AlphaFoldDB" id="A0A443YYC1"/>
<evidence type="ECO:0000256" key="6">
    <source>
        <dbReference type="ARBA" id="ARBA00013061"/>
    </source>
</evidence>
<dbReference type="PIRSF" id="PIRSF000724">
    <property type="entry name" value="Pgk"/>
    <property type="match status" value="1"/>
</dbReference>
<dbReference type="InterPro" id="IPR001576">
    <property type="entry name" value="Phosphoglycerate_kinase"/>
</dbReference>
<dbReference type="FunFam" id="3.40.50.1260:FF:000001">
    <property type="entry name" value="Phosphoglycerate kinase"/>
    <property type="match status" value="1"/>
</dbReference>
<dbReference type="EC" id="2.7.2.3" evidence="6 14"/>
<feature type="binding site" evidence="15">
    <location>
        <position position="147"/>
    </location>
    <ligand>
        <name>(2R)-3-phosphoglycerate</name>
        <dbReference type="ChEBI" id="CHEBI:58272"/>
    </ligand>
</feature>
<evidence type="ECO:0000256" key="5">
    <source>
        <dbReference type="ARBA" id="ARBA00011245"/>
    </source>
</evidence>
<dbReference type="GO" id="GO:0043531">
    <property type="term" value="F:ADP binding"/>
    <property type="evidence" value="ECO:0007669"/>
    <property type="project" value="TreeGrafter"/>
</dbReference>
<evidence type="ECO:0000256" key="13">
    <source>
        <dbReference type="ARBA" id="ARBA00023152"/>
    </source>
</evidence>
<feature type="binding site" evidence="14">
    <location>
        <position position="114"/>
    </location>
    <ligand>
        <name>substrate</name>
    </ligand>
</feature>
<feature type="binding site" evidence="14 16">
    <location>
        <begin position="346"/>
        <end position="349"/>
    </location>
    <ligand>
        <name>ATP</name>
        <dbReference type="ChEBI" id="CHEBI:30616"/>
    </ligand>
</feature>
<dbReference type="InterPro" id="IPR036043">
    <property type="entry name" value="Phosphoglycerate_kinase_sf"/>
</dbReference>
<dbReference type="PRINTS" id="PR00477">
    <property type="entry name" value="PHGLYCKINASE"/>
</dbReference>
<evidence type="ECO:0000256" key="1">
    <source>
        <dbReference type="ARBA" id="ARBA00000642"/>
    </source>
</evidence>
<dbReference type="InterPro" id="IPR015824">
    <property type="entry name" value="Phosphoglycerate_kinase_N"/>
</dbReference>
<dbReference type="GO" id="GO:0005524">
    <property type="term" value="F:ATP binding"/>
    <property type="evidence" value="ECO:0007669"/>
    <property type="project" value="UniProtKB-KW"/>
</dbReference>
<feature type="binding site" evidence="15">
    <location>
        <position position="114"/>
    </location>
    <ligand>
        <name>(2R)-3-phosphoglycerate</name>
        <dbReference type="ChEBI" id="CHEBI:58272"/>
    </ligand>
</feature>
<gene>
    <name evidence="14" type="primary">pgk</name>
    <name evidence="18" type="ORF">EGC76_10175</name>
</gene>
<comment type="subunit">
    <text evidence="5 14">Monomer.</text>
</comment>
<dbReference type="PANTHER" id="PTHR11406:SF23">
    <property type="entry name" value="PHOSPHOGLYCERATE KINASE 1, CHLOROPLASTIC-RELATED"/>
    <property type="match status" value="1"/>
</dbReference>
<dbReference type="HAMAP" id="MF_00145">
    <property type="entry name" value="Phosphoglyc_kinase"/>
    <property type="match status" value="1"/>
</dbReference>
<keyword evidence="9 14" id="KW-0808">Transferase</keyword>
<dbReference type="UniPathway" id="UPA00109">
    <property type="reaction ID" value="UER00185"/>
</dbReference>
<dbReference type="GO" id="GO:0004618">
    <property type="term" value="F:phosphoglycerate kinase activity"/>
    <property type="evidence" value="ECO:0007669"/>
    <property type="project" value="UniProtKB-UniRule"/>
</dbReference>
<evidence type="ECO:0000256" key="3">
    <source>
        <dbReference type="ARBA" id="ARBA00004838"/>
    </source>
</evidence>
<evidence type="ECO:0000256" key="8">
    <source>
        <dbReference type="ARBA" id="ARBA00022490"/>
    </source>
</evidence>
<organism evidence="18 19">
    <name type="scientific">Pseudidiomarina gelatinasegens</name>
    <dbReference type="NCBI Taxonomy" id="2487740"/>
    <lineage>
        <taxon>Bacteria</taxon>
        <taxon>Pseudomonadati</taxon>
        <taxon>Pseudomonadota</taxon>
        <taxon>Gammaproteobacteria</taxon>
        <taxon>Alteromonadales</taxon>
        <taxon>Idiomarinaceae</taxon>
        <taxon>Pseudidiomarina</taxon>
    </lineage>
</organism>
<evidence type="ECO:0000256" key="16">
    <source>
        <dbReference type="PIRSR" id="PIRSR000724-2"/>
    </source>
</evidence>
<dbReference type="GO" id="GO:0006094">
    <property type="term" value="P:gluconeogenesis"/>
    <property type="evidence" value="ECO:0007669"/>
    <property type="project" value="TreeGrafter"/>
</dbReference>
<feature type="binding site" evidence="14 16">
    <location>
        <position position="198"/>
    </location>
    <ligand>
        <name>ATP</name>
        <dbReference type="ChEBI" id="CHEBI:30616"/>
    </ligand>
</feature>
<comment type="pathway">
    <text evidence="3 14">Carbohydrate degradation; glycolysis; pyruvate from D-glyceraldehyde 3-phosphate: step 2/5.</text>
</comment>
<dbReference type="PANTHER" id="PTHR11406">
    <property type="entry name" value="PHOSPHOGLYCERATE KINASE"/>
    <property type="match status" value="1"/>
</dbReference>
<dbReference type="Gene3D" id="3.40.50.1260">
    <property type="entry name" value="Phosphoglycerate kinase, N-terminal domain"/>
    <property type="match status" value="2"/>
</dbReference>
<feature type="binding site" evidence="14">
    <location>
        <position position="37"/>
    </location>
    <ligand>
        <name>substrate</name>
    </ligand>
</feature>
<reference evidence="18 19" key="1">
    <citation type="submission" date="2018-12" db="EMBL/GenBank/DDBJ databases">
        <authorList>
            <person name="Li A."/>
            <person name="Zhang M."/>
            <person name="Zhu H."/>
        </authorList>
    </citation>
    <scope>NUCLEOTIDE SEQUENCE [LARGE SCALE GENOMIC DNA]</scope>
    <source>
        <strain evidence="18 19">R04H25</strain>
    </source>
</reference>
<accession>A0A443YYC1</accession>
<feature type="binding site" evidence="14 15">
    <location>
        <begin position="22"/>
        <end position="24"/>
    </location>
    <ligand>
        <name>substrate</name>
    </ligand>
</feature>
<evidence type="ECO:0000256" key="17">
    <source>
        <dbReference type="RuleBase" id="RU000532"/>
    </source>
</evidence>
<dbReference type="GO" id="GO:0005829">
    <property type="term" value="C:cytosol"/>
    <property type="evidence" value="ECO:0007669"/>
    <property type="project" value="TreeGrafter"/>
</dbReference>
<evidence type="ECO:0000313" key="19">
    <source>
        <dbReference type="Proteomes" id="UP000288789"/>
    </source>
</evidence>
<evidence type="ECO:0000256" key="2">
    <source>
        <dbReference type="ARBA" id="ARBA00004496"/>
    </source>
</evidence>
<evidence type="ECO:0000256" key="11">
    <source>
        <dbReference type="ARBA" id="ARBA00022777"/>
    </source>
</evidence>
<evidence type="ECO:0000256" key="7">
    <source>
        <dbReference type="ARBA" id="ARBA00016471"/>
    </source>
</evidence>
<dbReference type="OrthoDB" id="9808460at2"/>
<evidence type="ECO:0000256" key="12">
    <source>
        <dbReference type="ARBA" id="ARBA00022840"/>
    </source>
</evidence>
<keyword evidence="12 14" id="KW-0067">ATP-binding</keyword>
<feature type="binding site" evidence="14 15">
    <location>
        <begin position="60"/>
        <end position="63"/>
    </location>
    <ligand>
        <name>substrate</name>
    </ligand>
</feature>
<evidence type="ECO:0000256" key="15">
    <source>
        <dbReference type="PIRSR" id="PIRSR000724-1"/>
    </source>
</evidence>
<dbReference type="EMBL" id="RSFE01000008">
    <property type="protein sequence ID" value="RWU09043.1"/>
    <property type="molecule type" value="Genomic_DNA"/>
</dbReference>
<comment type="caution">
    <text evidence="18">The sequence shown here is derived from an EMBL/GenBank/DDBJ whole genome shotgun (WGS) entry which is preliminary data.</text>
</comment>
<keyword evidence="10 14" id="KW-0547">Nucleotide-binding</keyword>
<evidence type="ECO:0000256" key="14">
    <source>
        <dbReference type="HAMAP-Rule" id="MF_00145"/>
    </source>
</evidence>
<dbReference type="RefSeq" id="WP_128352894.1">
    <property type="nucleotide sequence ID" value="NZ_RSFE01000008.1"/>
</dbReference>
<evidence type="ECO:0000256" key="9">
    <source>
        <dbReference type="ARBA" id="ARBA00022679"/>
    </source>
</evidence>
<keyword evidence="8 14" id="KW-0963">Cytoplasm</keyword>
<dbReference type="GO" id="GO:0006096">
    <property type="term" value="P:glycolytic process"/>
    <property type="evidence" value="ECO:0007669"/>
    <property type="project" value="UniProtKB-UniRule"/>
</dbReference>